<protein>
    <submittedName>
        <fullName evidence="2">Uncharacterized protein</fullName>
    </submittedName>
</protein>
<gene>
    <name evidence="2" type="ORF">CCAM_LOCUS42871</name>
</gene>
<dbReference type="PANTHER" id="PTHR34222:SF28">
    <property type="entry name" value="CCHC-TYPE DOMAIN-CONTAINING PROTEIN"/>
    <property type="match status" value="1"/>
</dbReference>
<keyword evidence="3" id="KW-1185">Reference proteome</keyword>
<dbReference type="EMBL" id="OOIL02006729">
    <property type="protein sequence ID" value="VFR01096.1"/>
    <property type="molecule type" value="Genomic_DNA"/>
</dbReference>
<feature type="region of interest" description="Disordered" evidence="1">
    <location>
        <begin position="217"/>
        <end position="265"/>
    </location>
</feature>
<dbReference type="AlphaFoldDB" id="A0A484NI88"/>
<evidence type="ECO:0000256" key="1">
    <source>
        <dbReference type="SAM" id="MobiDB-lite"/>
    </source>
</evidence>
<feature type="compositionally biased region" description="Polar residues" evidence="1">
    <location>
        <begin position="1"/>
        <end position="12"/>
    </location>
</feature>
<feature type="region of interest" description="Disordered" evidence="1">
    <location>
        <begin position="1"/>
        <end position="29"/>
    </location>
</feature>
<name>A0A484NI88_9ASTE</name>
<feature type="compositionally biased region" description="Basic and acidic residues" evidence="1">
    <location>
        <begin position="356"/>
        <end position="366"/>
    </location>
</feature>
<feature type="compositionally biased region" description="Polar residues" evidence="1">
    <location>
        <begin position="232"/>
        <end position="265"/>
    </location>
</feature>
<dbReference type="Proteomes" id="UP000595140">
    <property type="component" value="Unassembled WGS sequence"/>
</dbReference>
<accession>A0A484NI88</accession>
<evidence type="ECO:0000313" key="2">
    <source>
        <dbReference type="EMBL" id="VFR01096.1"/>
    </source>
</evidence>
<feature type="region of interest" description="Disordered" evidence="1">
    <location>
        <begin position="345"/>
        <end position="366"/>
    </location>
</feature>
<reference evidence="2 3" key="1">
    <citation type="submission" date="2018-04" db="EMBL/GenBank/DDBJ databases">
        <authorList>
            <person name="Vogel A."/>
        </authorList>
    </citation>
    <scope>NUCLEOTIDE SEQUENCE [LARGE SCALE GENOMIC DNA]</scope>
</reference>
<proteinExistence type="predicted"/>
<feature type="region of interest" description="Disordered" evidence="1">
    <location>
        <begin position="120"/>
        <end position="147"/>
    </location>
</feature>
<organism evidence="2 3">
    <name type="scientific">Cuscuta campestris</name>
    <dbReference type="NCBI Taxonomy" id="132261"/>
    <lineage>
        <taxon>Eukaryota</taxon>
        <taxon>Viridiplantae</taxon>
        <taxon>Streptophyta</taxon>
        <taxon>Embryophyta</taxon>
        <taxon>Tracheophyta</taxon>
        <taxon>Spermatophyta</taxon>
        <taxon>Magnoliopsida</taxon>
        <taxon>eudicotyledons</taxon>
        <taxon>Gunneridae</taxon>
        <taxon>Pentapetalae</taxon>
        <taxon>asterids</taxon>
        <taxon>lamiids</taxon>
        <taxon>Solanales</taxon>
        <taxon>Convolvulaceae</taxon>
        <taxon>Cuscuteae</taxon>
        <taxon>Cuscuta</taxon>
        <taxon>Cuscuta subgen. Grammica</taxon>
        <taxon>Cuscuta sect. Cleistogrammica</taxon>
    </lineage>
</organism>
<feature type="compositionally biased region" description="Gly residues" evidence="1">
    <location>
        <begin position="120"/>
        <end position="138"/>
    </location>
</feature>
<sequence>MSSEESVTTNKNKTSDEIPQRRTISPYDLHANDNPGLIITQVVLKEPFPTTSRVYRVLTQEETARATQARTRPENTAFVARSAHFDVPRDKTMTCGYCKKIGHHKDSCFQLHGYPEGWGGRVRGGGGRGRGRGRGPNTGRGTAAPPHTAHVAAVTGGNGQEPAMTDTIPSLTTDQWETFRALLASVKDKVFPFKDLAQDSTVAQEFSYIDDEDIIRPESLPKGGSVPPPLVTTASNSAEQREITSSSSAEPSNGQTVSQPESPTITEPILQQPVIQPENELMGRGHRQKTSSVRLQDYYTYTVAKENVSCKYPLTDVIGYSRFSDQHRSYLAAIDVVSEPQSYQAALKSPPLVQGNERRDHGFGEQ</sequence>
<dbReference type="PANTHER" id="PTHR34222">
    <property type="entry name" value="GAG_PRE-INTEGRS DOMAIN-CONTAINING PROTEIN"/>
    <property type="match status" value="1"/>
</dbReference>
<evidence type="ECO:0000313" key="3">
    <source>
        <dbReference type="Proteomes" id="UP000595140"/>
    </source>
</evidence>